<dbReference type="RefSeq" id="WP_076332990.1">
    <property type="nucleotide sequence ID" value="NZ_MRTJ01000009.1"/>
</dbReference>
<feature type="transmembrane region" description="Helical" evidence="1">
    <location>
        <begin position="58"/>
        <end position="80"/>
    </location>
</feature>
<dbReference type="AlphaFoldDB" id="A0A1R1BPT5"/>
<dbReference type="Proteomes" id="UP000187134">
    <property type="component" value="Unassembled WGS sequence"/>
</dbReference>
<keyword evidence="1" id="KW-0472">Membrane</keyword>
<evidence type="ECO:0000313" key="3">
    <source>
        <dbReference type="Proteomes" id="UP000187134"/>
    </source>
</evidence>
<evidence type="ECO:0000256" key="1">
    <source>
        <dbReference type="SAM" id="Phobius"/>
    </source>
</evidence>
<sequence length="147" mass="16742">MKTKSEKLPTLFLLIYAVLMLISYSIYLFLENARLSQSQQWLSEGTLTQDDVNSISQIGRWTTISESAFLILFVIGFIFVMYQFQKKPLKHFLIFNAALFIGVALISYVVSLASSMPIGNSVQPVIIPTFLLVALCIYTFWRTRNGK</sequence>
<dbReference type="OrthoDB" id="9937552at2"/>
<dbReference type="EMBL" id="MRTJ01000009">
    <property type="protein sequence ID" value="OMF11771.1"/>
    <property type="molecule type" value="Genomic_DNA"/>
</dbReference>
<proteinExistence type="predicted"/>
<comment type="caution">
    <text evidence="2">The sequence shown here is derived from an EMBL/GenBank/DDBJ whole genome shotgun (WGS) entry which is preliminary data.</text>
</comment>
<feature type="transmembrane region" description="Helical" evidence="1">
    <location>
        <begin position="122"/>
        <end position="141"/>
    </location>
</feature>
<gene>
    <name evidence="2" type="ORF">BK131_20060</name>
</gene>
<protein>
    <submittedName>
        <fullName evidence="2">Uncharacterized protein</fullName>
    </submittedName>
</protein>
<feature type="transmembrane region" description="Helical" evidence="1">
    <location>
        <begin position="92"/>
        <end position="110"/>
    </location>
</feature>
<keyword evidence="1" id="KW-1133">Transmembrane helix</keyword>
<feature type="transmembrane region" description="Helical" evidence="1">
    <location>
        <begin position="12"/>
        <end position="30"/>
    </location>
</feature>
<organism evidence="2 3">
    <name type="scientific">Paenibacillus amylolyticus</name>
    <dbReference type="NCBI Taxonomy" id="1451"/>
    <lineage>
        <taxon>Bacteria</taxon>
        <taxon>Bacillati</taxon>
        <taxon>Bacillota</taxon>
        <taxon>Bacilli</taxon>
        <taxon>Bacillales</taxon>
        <taxon>Paenibacillaceae</taxon>
        <taxon>Paenibacillus</taxon>
    </lineage>
</organism>
<evidence type="ECO:0000313" key="2">
    <source>
        <dbReference type="EMBL" id="OMF11771.1"/>
    </source>
</evidence>
<accession>A0A1R1BPT5</accession>
<reference evidence="2 3" key="1">
    <citation type="submission" date="2016-11" db="EMBL/GenBank/DDBJ databases">
        <title>Paenibacillus species isolates.</title>
        <authorList>
            <person name="Beno S.M."/>
        </authorList>
    </citation>
    <scope>NUCLEOTIDE SEQUENCE [LARGE SCALE GENOMIC DNA]</scope>
    <source>
        <strain evidence="2 3">FSL H8-0246</strain>
    </source>
</reference>
<keyword evidence="1" id="KW-0812">Transmembrane</keyword>
<name>A0A1R1BPT5_PAEAM</name>